<dbReference type="GO" id="GO:0019029">
    <property type="term" value="C:helical viral capsid"/>
    <property type="evidence" value="ECO:0007669"/>
    <property type="project" value="UniProtKB-KW"/>
</dbReference>
<dbReference type="Gene3D" id="1.10.3570.10">
    <property type="entry name" value="Rhabdovirus nucleocapsid protein like domain"/>
    <property type="match status" value="1"/>
</dbReference>
<dbReference type="SUPFAM" id="SSF140809">
    <property type="entry name" value="Rhabdovirus nucleoprotein-like"/>
    <property type="match status" value="1"/>
</dbReference>
<keyword evidence="6" id="KW-0946">Virion</keyword>
<evidence type="ECO:0000256" key="5">
    <source>
        <dbReference type="ARBA" id="ARBA00022561"/>
    </source>
</evidence>
<evidence type="ECO:0000256" key="6">
    <source>
        <dbReference type="ARBA" id="ARBA00022844"/>
    </source>
</evidence>
<evidence type="ECO:0000256" key="10">
    <source>
        <dbReference type="ARBA" id="ARBA00023274"/>
    </source>
</evidence>
<accession>A0A2I5YP39</accession>
<dbReference type="InterPro" id="IPR000448">
    <property type="entry name" value="Rhabdo_ncapsid"/>
</dbReference>
<keyword evidence="8 13" id="KW-0543">Viral nucleoprotein</keyword>
<evidence type="ECO:0000259" key="12">
    <source>
        <dbReference type="Pfam" id="PF00945"/>
    </source>
</evidence>
<evidence type="ECO:0000256" key="8">
    <source>
        <dbReference type="ARBA" id="ARBA00023086"/>
    </source>
</evidence>
<dbReference type="GO" id="GO:0003723">
    <property type="term" value="F:RNA binding"/>
    <property type="evidence" value="ECO:0007669"/>
    <property type="project" value="UniProtKB-KW"/>
</dbReference>
<sequence>METGAIVVRSTQASFVPLQPQLEDEINYPADFFVDQKIPTFVHYYENAKPEDLLGMIFGELSESRLPSELVTSYIYSVMSKWTETLDAPWESFGIEFGDVNDILTPFSLLKCIASDQALADYKTVAVPGDIHPIAMMIFLLAPYRIVGIQNEEYQARVIQTIQNQLDSLGAKRLNVRSLKNVTTLTRSPNYLKLVAAIDMFYFHFKNSQERAVVRVATLGSRHKDCAALSTLNHIVQFTGKPLIDVLDWVFTDQVAQEVSRMMRPGQEIDKADSYMPYLKDLGLCRKSPYSSSANPGVHCWAQMTCALLGSKRSQNAIASTEENLVNLTRNAEIMAYVLGTGAVLVKALEIGGVKGTDPDAIIVDVDGDGEPTTLEALDWLDFVQTNGCQLTPKMEAKIRVMSLRIQNARKDTIGAYLKGRAVQNE</sequence>
<name>A0A2I5YP39_9RHAB</name>
<evidence type="ECO:0000256" key="11">
    <source>
        <dbReference type="ARBA" id="ARBA00033344"/>
    </source>
</evidence>
<dbReference type="GO" id="GO:1990904">
    <property type="term" value="C:ribonucleoprotein complex"/>
    <property type="evidence" value="ECO:0007669"/>
    <property type="project" value="UniProtKB-KW"/>
</dbReference>
<dbReference type="GO" id="GO:0030430">
    <property type="term" value="C:host cell cytoplasm"/>
    <property type="evidence" value="ECO:0007669"/>
    <property type="project" value="UniProtKB-SubCell"/>
</dbReference>
<evidence type="ECO:0000256" key="3">
    <source>
        <dbReference type="ARBA" id="ARBA00014389"/>
    </source>
</evidence>
<dbReference type="Pfam" id="PF00945">
    <property type="entry name" value="Rhabdo_ncap"/>
    <property type="match status" value="1"/>
</dbReference>
<reference evidence="13" key="1">
    <citation type="journal article" date="2017" name="Dis. Aquat. Organ.">
        <title>Molecular investigations of outbreaks of Perch perhabdovirus infections in pike-perch.</title>
        <authorList>
            <person name="Bigarre L."/>
            <person name="Plassiart G."/>
            <person name="de Boisseson C."/>
            <person name="Pallandre L."/>
            <person name="Pozet F."/>
            <person name="Ledore Y."/>
            <person name="Fontaine P."/>
            <person name="Lieffrig F."/>
        </authorList>
    </citation>
    <scope>NUCLEOTIDE SEQUENCE</scope>
    <source>
        <strain evidence="13">16/065</strain>
    </source>
</reference>
<proteinExistence type="predicted"/>
<keyword evidence="9" id="KW-1035">Host cytoplasm</keyword>
<dbReference type="InterPro" id="IPR023330">
    <property type="entry name" value="Rhabdovirus_ncapsid_N"/>
</dbReference>
<evidence type="ECO:0000256" key="1">
    <source>
        <dbReference type="ARBA" id="ARBA00004192"/>
    </source>
</evidence>
<evidence type="ECO:0000313" key="13">
    <source>
        <dbReference type="EMBL" id="AUI10904.1"/>
    </source>
</evidence>
<feature type="domain" description="Rhabdovirus nucleocapsid" evidence="12">
    <location>
        <begin position="17"/>
        <end position="358"/>
    </location>
</feature>
<evidence type="ECO:0000256" key="4">
    <source>
        <dbReference type="ARBA" id="ARBA00022497"/>
    </source>
</evidence>
<dbReference type="EMBL" id="MF112225">
    <property type="protein sequence ID" value="AUI10904.1"/>
    <property type="molecule type" value="Viral_cRNA"/>
</dbReference>
<evidence type="ECO:0000256" key="9">
    <source>
        <dbReference type="ARBA" id="ARBA00023200"/>
    </source>
</evidence>
<comment type="subcellular location">
    <subcellularLocation>
        <location evidence="1">Host cytoplasm</location>
    </subcellularLocation>
    <subcellularLocation>
        <location evidence="2">Virion</location>
    </subcellularLocation>
</comment>
<organism evidence="13">
    <name type="scientific">Perhabdovirus perca</name>
    <dbReference type="NCBI Taxonomy" id="1256869"/>
    <lineage>
        <taxon>Viruses</taxon>
        <taxon>Riboviria</taxon>
        <taxon>Orthornavirae</taxon>
        <taxon>Negarnaviricota</taxon>
        <taxon>Haploviricotina</taxon>
        <taxon>Monjiviricetes</taxon>
        <taxon>Mononegavirales</taxon>
        <taxon>Rhabdoviridae</taxon>
        <taxon>Alpharhabdovirinae</taxon>
        <taxon>Perhabdovirus</taxon>
    </lineage>
</organism>
<evidence type="ECO:0000256" key="2">
    <source>
        <dbReference type="ARBA" id="ARBA00004328"/>
    </source>
</evidence>
<dbReference type="InterPro" id="IPR035961">
    <property type="entry name" value="Rhabdovirus_nucleoprotein-like"/>
</dbReference>
<keyword evidence="5" id="KW-0167">Capsid protein</keyword>
<keyword evidence="10" id="KW-0687">Ribonucleoprotein</keyword>
<dbReference type="InterPro" id="IPR023331">
    <property type="entry name" value="Rhabdovirus_ncapsid_C"/>
</dbReference>
<dbReference type="GO" id="GO:0019013">
    <property type="term" value="C:viral nucleocapsid"/>
    <property type="evidence" value="ECO:0007669"/>
    <property type="project" value="UniProtKB-KW"/>
</dbReference>
<evidence type="ECO:0000256" key="7">
    <source>
        <dbReference type="ARBA" id="ARBA00022884"/>
    </source>
</evidence>
<keyword evidence="7" id="KW-0694">RNA-binding</keyword>
<dbReference type="Gene3D" id="1.10.3610.10">
    <property type="entry name" value="Nucleoprotein"/>
    <property type="match status" value="1"/>
</dbReference>
<protein>
    <recommendedName>
        <fullName evidence="3">Nucleoprotein</fullName>
    </recommendedName>
    <alternativeName>
        <fullName evidence="11">Nucleocapsid protein</fullName>
    </alternativeName>
</protein>
<keyword evidence="4" id="KW-1139">Helical capsid protein</keyword>